<feature type="domain" description="SWIM-type" evidence="6">
    <location>
        <begin position="55"/>
        <end position="87"/>
    </location>
</feature>
<sequence>MKLMRKKKEKMSLNGGLICSAILKKLNAYIMESNKWHAISCGKVVFEVTLQPKRFVVNLQNHTCTCRLWDLTGVPCVHSCAAIKSIKGRPELYVHKYFTQEYFFRAYEFEINPMGNLNFIPETISELIQPPLLRRPPGRPKKQRHKSSSEGRDPHKAKRKYGMIKCGKCRQLGHNKRSCKENEQEAF</sequence>
<keyword evidence="2 4" id="KW-0863">Zinc-finger</keyword>
<dbReference type="Proteomes" id="UP001152523">
    <property type="component" value="Unassembled WGS sequence"/>
</dbReference>
<dbReference type="AlphaFoldDB" id="A0AAV0F7B0"/>
<keyword evidence="8" id="KW-1185">Reference proteome</keyword>
<keyword evidence="3" id="KW-0862">Zinc</keyword>
<name>A0AAV0F7B0_9ASTE</name>
<dbReference type="EMBL" id="CAMAPF010000965">
    <property type="protein sequence ID" value="CAH9131386.1"/>
    <property type="molecule type" value="Genomic_DNA"/>
</dbReference>
<proteinExistence type="predicted"/>
<evidence type="ECO:0000313" key="8">
    <source>
        <dbReference type="Proteomes" id="UP001152523"/>
    </source>
</evidence>
<dbReference type="InterPro" id="IPR006564">
    <property type="entry name" value="Znf_PMZ"/>
</dbReference>
<organism evidence="7 8">
    <name type="scientific">Cuscuta epithymum</name>
    <dbReference type="NCBI Taxonomy" id="186058"/>
    <lineage>
        <taxon>Eukaryota</taxon>
        <taxon>Viridiplantae</taxon>
        <taxon>Streptophyta</taxon>
        <taxon>Embryophyta</taxon>
        <taxon>Tracheophyta</taxon>
        <taxon>Spermatophyta</taxon>
        <taxon>Magnoliopsida</taxon>
        <taxon>eudicotyledons</taxon>
        <taxon>Gunneridae</taxon>
        <taxon>Pentapetalae</taxon>
        <taxon>asterids</taxon>
        <taxon>lamiids</taxon>
        <taxon>Solanales</taxon>
        <taxon>Convolvulaceae</taxon>
        <taxon>Cuscuteae</taxon>
        <taxon>Cuscuta</taxon>
        <taxon>Cuscuta subgen. Cuscuta</taxon>
    </lineage>
</organism>
<dbReference type="SMART" id="SM00575">
    <property type="entry name" value="ZnF_PMZ"/>
    <property type="match status" value="1"/>
</dbReference>
<gene>
    <name evidence="7" type="ORF">CEPIT_LOCUS31359</name>
</gene>
<comment type="caution">
    <text evidence="7">The sequence shown here is derived from an EMBL/GenBank/DDBJ whole genome shotgun (WGS) entry which is preliminary data.</text>
</comment>
<dbReference type="PANTHER" id="PTHR31973">
    <property type="entry name" value="POLYPROTEIN, PUTATIVE-RELATED"/>
    <property type="match status" value="1"/>
</dbReference>
<evidence type="ECO:0000259" key="6">
    <source>
        <dbReference type="PROSITE" id="PS50966"/>
    </source>
</evidence>
<keyword evidence="1" id="KW-0479">Metal-binding</keyword>
<feature type="region of interest" description="Disordered" evidence="5">
    <location>
        <begin position="131"/>
        <end position="162"/>
    </location>
</feature>
<evidence type="ECO:0000256" key="4">
    <source>
        <dbReference type="PROSITE-ProRule" id="PRU00325"/>
    </source>
</evidence>
<accession>A0AAV0F7B0</accession>
<evidence type="ECO:0000256" key="5">
    <source>
        <dbReference type="SAM" id="MobiDB-lite"/>
    </source>
</evidence>
<feature type="compositionally biased region" description="Basic residues" evidence="5">
    <location>
        <begin position="136"/>
        <end position="146"/>
    </location>
</feature>
<evidence type="ECO:0000256" key="2">
    <source>
        <dbReference type="ARBA" id="ARBA00022771"/>
    </source>
</evidence>
<dbReference type="PROSITE" id="PS50966">
    <property type="entry name" value="ZF_SWIM"/>
    <property type="match status" value="1"/>
</dbReference>
<evidence type="ECO:0000256" key="1">
    <source>
        <dbReference type="ARBA" id="ARBA00022723"/>
    </source>
</evidence>
<dbReference type="PANTHER" id="PTHR31973:SF187">
    <property type="entry name" value="MUTATOR TRANSPOSASE MUDRA PROTEIN"/>
    <property type="match status" value="1"/>
</dbReference>
<protein>
    <recommendedName>
        <fullName evidence="6">SWIM-type domain-containing protein</fullName>
    </recommendedName>
</protein>
<dbReference type="Pfam" id="PF04434">
    <property type="entry name" value="SWIM"/>
    <property type="match status" value="1"/>
</dbReference>
<reference evidence="7" key="1">
    <citation type="submission" date="2022-07" db="EMBL/GenBank/DDBJ databases">
        <authorList>
            <person name="Macas J."/>
            <person name="Novak P."/>
            <person name="Neumann P."/>
        </authorList>
    </citation>
    <scope>NUCLEOTIDE SEQUENCE</scope>
</reference>
<evidence type="ECO:0000313" key="7">
    <source>
        <dbReference type="EMBL" id="CAH9131386.1"/>
    </source>
</evidence>
<evidence type="ECO:0000256" key="3">
    <source>
        <dbReference type="ARBA" id="ARBA00022833"/>
    </source>
</evidence>
<dbReference type="InterPro" id="IPR007527">
    <property type="entry name" value="Znf_SWIM"/>
</dbReference>
<dbReference type="GO" id="GO:0008270">
    <property type="term" value="F:zinc ion binding"/>
    <property type="evidence" value="ECO:0007669"/>
    <property type="project" value="UniProtKB-KW"/>
</dbReference>